<keyword evidence="6 8" id="KW-0472">Membrane</keyword>
<evidence type="ECO:0000256" key="7">
    <source>
        <dbReference type="ARBA" id="ARBA00023180"/>
    </source>
</evidence>
<feature type="transmembrane region" description="Helical" evidence="8">
    <location>
        <begin position="71"/>
        <end position="92"/>
    </location>
</feature>
<feature type="chain" id="PRO_5042009277" description="Membrane protein FAM174B" evidence="9">
    <location>
        <begin position="21"/>
        <end position="137"/>
    </location>
</feature>
<evidence type="ECO:0000256" key="1">
    <source>
        <dbReference type="ARBA" id="ARBA00004479"/>
    </source>
</evidence>
<gene>
    <name evidence="10" type="ORF">AAFF_G00285980</name>
</gene>
<evidence type="ECO:0000313" key="10">
    <source>
        <dbReference type="EMBL" id="KAJ8417371.1"/>
    </source>
</evidence>
<evidence type="ECO:0000256" key="2">
    <source>
        <dbReference type="ARBA" id="ARBA00006986"/>
    </source>
</evidence>
<comment type="similarity">
    <text evidence="2">Belongs to the FAM174 family.</text>
</comment>
<comment type="caution">
    <text evidence="10">The sequence shown here is derived from an EMBL/GenBank/DDBJ whole genome shotgun (WGS) entry which is preliminary data.</text>
</comment>
<evidence type="ECO:0000256" key="6">
    <source>
        <dbReference type="ARBA" id="ARBA00023136"/>
    </source>
</evidence>
<reference evidence="10" key="1">
    <citation type="journal article" date="2023" name="Science">
        <title>Genome structures resolve the early diversification of teleost fishes.</title>
        <authorList>
            <person name="Parey E."/>
            <person name="Louis A."/>
            <person name="Montfort J."/>
            <person name="Bouchez O."/>
            <person name="Roques C."/>
            <person name="Iampietro C."/>
            <person name="Lluch J."/>
            <person name="Castinel A."/>
            <person name="Donnadieu C."/>
            <person name="Desvignes T."/>
            <person name="Floi Bucao C."/>
            <person name="Jouanno E."/>
            <person name="Wen M."/>
            <person name="Mejri S."/>
            <person name="Dirks R."/>
            <person name="Jansen H."/>
            <person name="Henkel C."/>
            <person name="Chen W.J."/>
            <person name="Zahm M."/>
            <person name="Cabau C."/>
            <person name="Klopp C."/>
            <person name="Thompson A.W."/>
            <person name="Robinson-Rechavi M."/>
            <person name="Braasch I."/>
            <person name="Lecointre G."/>
            <person name="Bobe J."/>
            <person name="Postlethwait J.H."/>
            <person name="Berthelot C."/>
            <person name="Roest Crollius H."/>
            <person name="Guiguen Y."/>
        </authorList>
    </citation>
    <scope>NUCLEOTIDE SEQUENCE</scope>
    <source>
        <strain evidence="10">NC1722</strain>
    </source>
</reference>
<keyword evidence="11" id="KW-1185">Reference proteome</keyword>
<dbReference type="InterPro" id="IPR009565">
    <property type="entry name" value="FAM174-like"/>
</dbReference>
<dbReference type="EMBL" id="JAINUG010000004">
    <property type="protein sequence ID" value="KAJ8417371.1"/>
    <property type="molecule type" value="Genomic_DNA"/>
</dbReference>
<comment type="subcellular location">
    <subcellularLocation>
        <location evidence="1">Membrane</location>
        <topology evidence="1">Single-pass type I membrane protein</topology>
    </subcellularLocation>
</comment>
<proteinExistence type="inferred from homology"/>
<evidence type="ECO:0000313" key="11">
    <source>
        <dbReference type="Proteomes" id="UP001221898"/>
    </source>
</evidence>
<keyword evidence="4 9" id="KW-0732">Signal</keyword>
<dbReference type="PANTHER" id="PTHR28607:SF3">
    <property type="entry name" value="MEMBRANE PROTEIN FAM174B"/>
    <property type="match status" value="1"/>
</dbReference>
<keyword evidence="7" id="KW-0325">Glycoprotein</keyword>
<evidence type="ECO:0000256" key="3">
    <source>
        <dbReference type="ARBA" id="ARBA00022692"/>
    </source>
</evidence>
<dbReference type="AlphaFoldDB" id="A0AAD7X176"/>
<dbReference type="Proteomes" id="UP001221898">
    <property type="component" value="Unassembled WGS sequence"/>
</dbReference>
<evidence type="ECO:0000256" key="9">
    <source>
        <dbReference type="SAM" id="SignalP"/>
    </source>
</evidence>
<keyword evidence="3 8" id="KW-0812">Transmembrane</keyword>
<accession>A0AAD7X176</accession>
<dbReference type="Pfam" id="PF06679">
    <property type="entry name" value="DUF1180"/>
    <property type="match status" value="1"/>
</dbReference>
<feature type="signal peptide" evidence="9">
    <location>
        <begin position="1"/>
        <end position="20"/>
    </location>
</feature>
<evidence type="ECO:0000256" key="4">
    <source>
        <dbReference type="ARBA" id="ARBA00022729"/>
    </source>
</evidence>
<sequence length="137" mass="15552">MLRFYAVFLLVIAVAWETFGEPQTLPSPTTQLNSTSIAHEEGSNVNNSTEYTSTLGSRISSIVRDLPTLKNIVICIFVLTVFLITCLVVKVYRTGRKIRKTRKYDIITTPAERVEMAPLNDENDDEDDSTLFDVKYR</sequence>
<evidence type="ECO:0000256" key="8">
    <source>
        <dbReference type="SAM" id="Phobius"/>
    </source>
</evidence>
<keyword evidence="5 8" id="KW-1133">Transmembrane helix</keyword>
<evidence type="ECO:0000256" key="5">
    <source>
        <dbReference type="ARBA" id="ARBA00022989"/>
    </source>
</evidence>
<dbReference type="PANTHER" id="PTHR28607">
    <property type="entry name" value="EXPRESSED PROTEIN"/>
    <property type="match status" value="1"/>
</dbReference>
<protein>
    <recommendedName>
        <fullName evidence="12">Membrane protein FAM174B</fullName>
    </recommendedName>
</protein>
<name>A0AAD7X176_9TELE</name>
<evidence type="ECO:0008006" key="12">
    <source>
        <dbReference type="Google" id="ProtNLM"/>
    </source>
</evidence>
<dbReference type="GO" id="GO:0016020">
    <property type="term" value="C:membrane"/>
    <property type="evidence" value="ECO:0007669"/>
    <property type="project" value="UniProtKB-SubCell"/>
</dbReference>
<organism evidence="10 11">
    <name type="scientific">Aldrovandia affinis</name>
    <dbReference type="NCBI Taxonomy" id="143900"/>
    <lineage>
        <taxon>Eukaryota</taxon>
        <taxon>Metazoa</taxon>
        <taxon>Chordata</taxon>
        <taxon>Craniata</taxon>
        <taxon>Vertebrata</taxon>
        <taxon>Euteleostomi</taxon>
        <taxon>Actinopterygii</taxon>
        <taxon>Neopterygii</taxon>
        <taxon>Teleostei</taxon>
        <taxon>Notacanthiformes</taxon>
        <taxon>Halosauridae</taxon>
        <taxon>Aldrovandia</taxon>
    </lineage>
</organism>